<feature type="domain" description="K Homology" evidence="4">
    <location>
        <begin position="905"/>
        <end position="980"/>
    </location>
</feature>
<gene>
    <name evidence="5" type="ORF">HID58_028458</name>
</gene>
<dbReference type="Gene3D" id="3.30.310.210">
    <property type="match status" value="1"/>
</dbReference>
<dbReference type="Gene3D" id="3.30.1370.10">
    <property type="entry name" value="K Homology domain, type 1"/>
    <property type="match status" value="3"/>
</dbReference>
<dbReference type="EMBL" id="JAGKQM010000008">
    <property type="protein sequence ID" value="KAH0914012.1"/>
    <property type="molecule type" value="Genomic_DNA"/>
</dbReference>
<proteinExistence type="predicted"/>
<dbReference type="PANTHER" id="PTHR10288">
    <property type="entry name" value="KH DOMAIN CONTAINING RNA BINDING PROTEIN"/>
    <property type="match status" value="1"/>
</dbReference>
<evidence type="ECO:0000313" key="5">
    <source>
        <dbReference type="EMBL" id="KAH0914012.1"/>
    </source>
</evidence>
<reference evidence="5 6" key="1">
    <citation type="submission" date="2021-05" db="EMBL/GenBank/DDBJ databases">
        <title>Genome Assembly of Synthetic Allotetraploid Brassica napus Reveals Homoeologous Exchanges between Subgenomes.</title>
        <authorList>
            <person name="Davis J.T."/>
        </authorList>
    </citation>
    <scope>NUCLEOTIDE SEQUENCE [LARGE SCALE GENOMIC DNA]</scope>
    <source>
        <strain evidence="6">cv. Da-Ae</strain>
        <tissue evidence="5">Seedling</tissue>
    </source>
</reference>
<dbReference type="CDD" id="cd22460">
    <property type="entry name" value="KH-I_PEPPER_rpt2_like"/>
    <property type="match status" value="2"/>
</dbReference>
<feature type="region of interest" description="Disordered" evidence="3">
    <location>
        <begin position="620"/>
        <end position="665"/>
    </location>
</feature>
<evidence type="ECO:0000256" key="2">
    <source>
        <dbReference type="PROSITE-ProRule" id="PRU00117"/>
    </source>
</evidence>
<sequence>MRSHQNRSPSSPLDLESLSLSVSFKGWRLPNIKFKSWALKMVKEKLVKESLRIKKDNNFVFVSQVEWMRRFMNDDDDGLEHVDFLALWLSYFVFPSAYYHIDEVVFSVVVHVSRGTRIALALAVLAHLYADLTLLKRHIREFITIEDKIELKGLFKLVQVWTWERFKELQPEKANPLLKGEARLSIWCDLTQKRRSNVREVLEESKVESFEWRPYAKALENWRFPRFCPEEAMWLTLYIPSRCVIPWWKKSSSEWWKKLSPESQHTPKENQAVESAESLTPRNIIGDDDDDTSDSASSGCKRWKFMKRVYEDDEDDSLTIAQMGDGFPEKLKRSRYIRTRRSVRSEIEKGKIGDCGGSASRGVLLGDLFDKELVKRKNETVVATREIKQEEADTRSKAANENNSLDHPLVKTVVSPPETRQNCDDEVDLVKINAEKKKKKRIMNKIEDDDETDERLKQRNNAMKELALTLEARMMKVEKTLTKIREWKTIEIKVAKNRFLCHYRKFIKRTANICKFIKLRVSSVNCSTSPSQSYSTVHLLLNCKLKTTPLTFIKLNGFLLLKTSGDGFGGFRLLCPASRTGAIIGKGGSVIRHLQSLTGSKIRVIDDIPVPSEERVVLITAPNATKKDDSSNACDPENPSSDQTKPPETAAADKPGEEAPPPPSSSALVRVLERIVFGDDAANGDGSELDKGEFEGLCRVLVRGNQVDYLMSQGGMMMQRIRDESGASVRIASTDQIPPCAFPGDVVIQINGKFSSVKKALLMITSSLQESGAPPTWEECSFPPPGYPPDYHSMEYHQWDHPPNPMAEDVGPFNRPPIVEEEVAFRLLCPADKVGSLIGKGGAVVRALQNETGASIKVSDPTHETEERIVVISARENLERRHSLAQDAVMCVHNRIVEIGFEPSAAVVARLLVHSPFIGRLLGKGGHVISEMRRATGASIRVFAKDQATKYESQHDEIVQIIGNVKTVQDALFQITSRLREAMFPGRIPFPGMGGPPPPFMGPYPEPPPPFGPRPYPASPDRYHSPVGPYHERHCHGPGFDRPPSPMSWTPQPPIDGHPGGMVPDVNHGFALRNEPIGGENLPMTSANVEIVVPQAYLGHVYGENCSNLNYIKQVTGANVVVHDPKAGTTEGLVVVSGTSDQAHFAQSLLHAFILCGQS</sequence>
<keyword evidence="1" id="KW-0677">Repeat</keyword>
<evidence type="ECO:0000256" key="1">
    <source>
        <dbReference type="ARBA" id="ARBA00022737"/>
    </source>
</evidence>
<accession>A0ABQ8CAA3</accession>
<dbReference type="SMART" id="SM00322">
    <property type="entry name" value="KH"/>
    <property type="match status" value="5"/>
</dbReference>
<dbReference type="SUPFAM" id="SSF54791">
    <property type="entry name" value="Eukaryotic type KH-domain (KH-domain type I)"/>
    <property type="match status" value="5"/>
</dbReference>
<dbReference type="InterPro" id="IPR019557">
    <property type="entry name" value="AminoTfrase-like_pln_mobile"/>
</dbReference>
<feature type="domain" description="K Homology" evidence="4">
    <location>
        <begin position="1085"/>
        <end position="1155"/>
    </location>
</feature>
<feature type="domain" description="K Homology" evidence="4">
    <location>
        <begin position="694"/>
        <end position="769"/>
    </location>
</feature>
<evidence type="ECO:0000313" key="6">
    <source>
        <dbReference type="Proteomes" id="UP000824890"/>
    </source>
</evidence>
<dbReference type="PROSITE" id="PS50084">
    <property type="entry name" value="KH_TYPE_1"/>
    <property type="match status" value="5"/>
</dbReference>
<dbReference type="Pfam" id="PF10536">
    <property type="entry name" value="PMD"/>
    <property type="match status" value="1"/>
</dbReference>
<evidence type="ECO:0000259" key="4">
    <source>
        <dbReference type="SMART" id="SM00322"/>
    </source>
</evidence>
<dbReference type="Proteomes" id="UP000824890">
    <property type="component" value="Unassembled WGS sequence"/>
</dbReference>
<dbReference type="InterPro" id="IPR004088">
    <property type="entry name" value="KH_dom_type_1"/>
</dbReference>
<dbReference type="Pfam" id="PF00013">
    <property type="entry name" value="KH_1"/>
    <property type="match status" value="5"/>
</dbReference>
<evidence type="ECO:0000256" key="3">
    <source>
        <dbReference type="SAM" id="MobiDB-lite"/>
    </source>
</evidence>
<dbReference type="InterPro" id="IPR004087">
    <property type="entry name" value="KH_dom"/>
</dbReference>
<feature type="region of interest" description="Disordered" evidence="3">
    <location>
        <begin position="260"/>
        <end position="297"/>
    </location>
</feature>
<comment type="caution">
    <text evidence="5">The sequence shown here is derived from an EMBL/GenBank/DDBJ whole genome shotgun (WGS) entry which is preliminary data.</text>
</comment>
<dbReference type="InterPro" id="IPR036612">
    <property type="entry name" value="KH_dom_type_1_sf"/>
</dbReference>
<organism evidence="5 6">
    <name type="scientific">Brassica napus</name>
    <name type="common">Rape</name>
    <dbReference type="NCBI Taxonomy" id="3708"/>
    <lineage>
        <taxon>Eukaryota</taxon>
        <taxon>Viridiplantae</taxon>
        <taxon>Streptophyta</taxon>
        <taxon>Embryophyta</taxon>
        <taxon>Tracheophyta</taxon>
        <taxon>Spermatophyta</taxon>
        <taxon>Magnoliopsida</taxon>
        <taxon>eudicotyledons</taxon>
        <taxon>Gunneridae</taxon>
        <taxon>Pentapetalae</taxon>
        <taxon>rosids</taxon>
        <taxon>malvids</taxon>
        <taxon>Brassicales</taxon>
        <taxon>Brassicaceae</taxon>
        <taxon>Brassiceae</taxon>
        <taxon>Brassica</taxon>
    </lineage>
</organism>
<name>A0ABQ8CAA3_BRANA</name>
<keyword evidence="6" id="KW-1185">Reference proteome</keyword>
<feature type="domain" description="K Homology" evidence="4">
    <location>
        <begin position="567"/>
        <end position="638"/>
    </location>
</feature>
<protein>
    <recommendedName>
        <fullName evidence="4">K Homology domain-containing protein</fullName>
    </recommendedName>
</protein>
<keyword evidence="2" id="KW-0694">RNA-binding</keyword>
<dbReference type="CDD" id="cd22459">
    <property type="entry name" value="KH-I_PEPPER_rpt1_like"/>
    <property type="match status" value="1"/>
</dbReference>
<feature type="domain" description="K Homology" evidence="4">
    <location>
        <begin position="821"/>
        <end position="894"/>
    </location>
</feature>